<accession>A0A2T0W0R4</accession>
<protein>
    <submittedName>
        <fullName evidence="1">Uncharacterized protein</fullName>
    </submittedName>
</protein>
<name>A0A2T0W0R4_9RHOB</name>
<keyword evidence="2" id="KW-1185">Reference proteome</keyword>
<dbReference type="AlphaFoldDB" id="A0A2T0W0R4"/>
<gene>
    <name evidence="1" type="ORF">CLV80_104333</name>
</gene>
<organism evidence="1 2">
    <name type="scientific">Yoonia maritima</name>
    <dbReference type="NCBI Taxonomy" id="1435347"/>
    <lineage>
        <taxon>Bacteria</taxon>
        <taxon>Pseudomonadati</taxon>
        <taxon>Pseudomonadota</taxon>
        <taxon>Alphaproteobacteria</taxon>
        <taxon>Rhodobacterales</taxon>
        <taxon>Paracoccaceae</taxon>
        <taxon>Yoonia</taxon>
    </lineage>
</organism>
<dbReference type="Proteomes" id="UP000238007">
    <property type="component" value="Unassembled WGS sequence"/>
</dbReference>
<comment type="caution">
    <text evidence="1">The sequence shown here is derived from an EMBL/GenBank/DDBJ whole genome shotgun (WGS) entry which is preliminary data.</text>
</comment>
<dbReference type="EMBL" id="PVTP01000004">
    <property type="protein sequence ID" value="PRY78364.1"/>
    <property type="molecule type" value="Genomic_DNA"/>
</dbReference>
<reference evidence="1 2" key="1">
    <citation type="submission" date="2018-03" db="EMBL/GenBank/DDBJ databases">
        <title>Genomic Encyclopedia of Archaeal and Bacterial Type Strains, Phase II (KMG-II): from individual species to whole genera.</title>
        <authorList>
            <person name="Goeker M."/>
        </authorList>
    </citation>
    <scope>NUCLEOTIDE SEQUENCE [LARGE SCALE GENOMIC DNA]</scope>
    <source>
        <strain evidence="1 2">DSM 101533</strain>
    </source>
</reference>
<evidence type="ECO:0000313" key="1">
    <source>
        <dbReference type="EMBL" id="PRY78364.1"/>
    </source>
</evidence>
<proteinExistence type="predicted"/>
<sequence>MENFAQHLIRMAFCVMMTMQAAHADLRLKDEQLRVFATCAGRLSATMEFQWMFDGEGSEATKTQRDNMVQLINAIMPADHAREVLNWRIASKSAHAALLTRATFNDDPGDADWAQHHAARLIRECTGLLLS</sequence>
<dbReference type="RefSeq" id="WP_106356813.1">
    <property type="nucleotide sequence ID" value="NZ_PVTP01000004.1"/>
</dbReference>
<evidence type="ECO:0000313" key="2">
    <source>
        <dbReference type="Proteomes" id="UP000238007"/>
    </source>
</evidence>